<feature type="transmembrane region" description="Helical" evidence="1">
    <location>
        <begin position="231"/>
        <end position="251"/>
    </location>
</feature>
<feature type="transmembrane region" description="Helical" evidence="1">
    <location>
        <begin position="141"/>
        <end position="168"/>
    </location>
</feature>
<dbReference type="STRING" id="1088818.A0A2I0AT75"/>
<keyword evidence="1" id="KW-0812">Transmembrane</keyword>
<keyword evidence="3" id="KW-1185">Reference proteome</keyword>
<evidence type="ECO:0000313" key="2">
    <source>
        <dbReference type="EMBL" id="PKA58696.1"/>
    </source>
</evidence>
<dbReference type="OrthoDB" id="737323at2759"/>
<feature type="transmembrane region" description="Helical" evidence="1">
    <location>
        <begin position="28"/>
        <end position="49"/>
    </location>
</feature>
<proteinExistence type="predicted"/>
<feature type="transmembrane region" description="Helical" evidence="1">
    <location>
        <begin position="263"/>
        <end position="290"/>
    </location>
</feature>
<name>A0A2I0AT75_9ASPA</name>
<keyword evidence="1" id="KW-1133">Transmembrane helix</keyword>
<accession>A0A2I0AT75</accession>
<protein>
    <submittedName>
        <fullName evidence="2">Uncharacterized protein</fullName>
    </submittedName>
</protein>
<evidence type="ECO:0000256" key="1">
    <source>
        <dbReference type="SAM" id="Phobius"/>
    </source>
</evidence>
<dbReference type="Proteomes" id="UP000236161">
    <property type="component" value="Unassembled WGS sequence"/>
</dbReference>
<evidence type="ECO:0000313" key="3">
    <source>
        <dbReference type="Proteomes" id="UP000236161"/>
    </source>
</evidence>
<sequence length="319" mass="35279">MAVFSYPKHSSTINILWQSLTIFIKNPWSFLFTLLTLSSTFILCLSNYLSTNTILTSLSHNYITFSKLNPKSPEFGKLFDATLQNLRELTIIESIFIVASFIVSSLLTTSIIHMISMVYTEKQPTLQELVCRTKKSWKPTMITILYVAILSLTCGTLLLFLVGGFGLISVTSVAFGAASAVLALMALLLHLYLGMIWATSVAVAVLEEGCQGLAAVVRAADLIRGRRRQGVLIALLMLVIFCAVGVAHAHVLSHCHPSAMEKIWIEIIHIAVLSVVQLFMLAACTAFYYACKQNHEEMIISKGEVYYGLRTDTVDEEKA</sequence>
<organism evidence="2 3">
    <name type="scientific">Apostasia shenzhenica</name>
    <dbReference type="NCBI Taxonomy" id="1088818"/>
    <lineage>
        <taxon>Eukaryota</taxon>
        <taxon>Viridiplantae</taxon>
        <taxon>Streptophyta</taxon>
        <taxon>Embryophyta</taxon>
        <taxon>Tracheophyta</taxon>
        <taxon>Spermatophyta</taxon>
        <taxon>Magnoliopsida</taxon>
        <taxon>Liliopsida</taxon>
        <taxon>Asparagales</taxon>
        <taxon>Orchidaceae</taxon>
        <taxon>Apostasioideae</taxon>
        <taxon>Apostasia</taxon>
    </lineage>
</organism>
<gene>
    <name evidence="2" type="ORF">AXF42_Ash008983</name>
</gene>
<feature type="transmembrane region" description="Helical" evidence="1">
    <location>
        <begin position="174"/>
        <end position="193"/>
    </location>
</feature>
<reference evidence="2 3" key="1">
    <citation type="journal article" date="2017" name="Nature">
        <title>The Apostasia genome and the evolution of orchids.</title>
        <authorList>
            <person name="Zhang G.Q."/>
            <person name="Liu K.W."/>
            <person name="Li Z."/>
            <person name="Lohaus R."/>
            <person name="Hsiao Y.Y."/>
            <person name="Niu S.C."/>
            <person name="Wang J.Y."/>
            <person name="Lin Y.C."/>
            <person name="Xu Q."/>
            <person name="Chen L.J."/>
            <person name="Yoshida K."/>
            <person name="Fujiwara S."/>
            <person name="Wang Z.W."/>
            <person name="Zhang Y.Q."/>
            <person name="Mitsuda N."/>
            <person name="Wang M."/>
            <person name="Liu G.H."/>
            <person name="Pecoraro L."/>
            <person name="Huang H.X."/>
            <person name="Xiao X.J."/>
            <person name="Lin M."/>
            <person name="Wu X.Y."/>
            <person name="Wu W.L."/>
            <person name="Chen Y.Y."/>
            <person name="Chang S.B."/>
            <person name="Sakamoto S."/>
            <person name="Ohme-Takagi M."/>
            <person name="Yagi M."/>
            <person name="Zeng S.J."/>
            <person name="Shen C.Y."/>
            <person name="Yeh C.M."/>
            <person name="Luo Y.B."/>
            <person name="Tsai W.C."/>
            <person name="Van de Peer Y."/>
            <person name="Liu Z.J."/>
        </authorList>
    </citation>
    <scope>NUCLEOTIDE SEQUENCE [LARGE SCALE GENOMIC DNA]</scope>
    <source>
        <strain evidence="3">cv. Shenzhen</strain>
        <tissue evidence="2">Stem</tissue>
    </source>
</reference>
<dbReference type="PANTHER" id="PTHR33133:SF1">
    <property type="entry name" value="EXPRESSED PROTEIN-RELATED"/>
    <property type="match status" value="1"/>
</dbReference>
<dbReference type="PANTHER" id="PTHR33133">
    <property type="entry name" value="OS08G0107100 PROTEIN-RELATED"/>
    <property type="match status" value="1"/>
</dbReference>
<dbReference type="EMBL" id="KZ451951">
    <property type="protein sequence ID" value="PKA58696.1"/>
    <property type="molecule type" value="Genomic_DNA"/>
</dbReference>
<dbReference type="AlphaFoldDB" id="A0A2I0AT75"/>
<keyword evidence="1" id="KW-0472">Membrane</keyword>
<feature type="transmembrane region" description="Helical" evidence="1">
    <location>
        <begin position="95"/>
        <end position="120"/>
    </location>
</feature>